<keyword evidence="6" id="KW-0833">Ubl conjugation pathway</keyword>
<dbReference type="Pfam" id="PF26191">
    <property type="entry name" value="RING-HC_RBR_RNF216"/>
    <property type="match status" value="1"/>
</dbReference>
<feature type="domain" description="RING-type" evidence="9">
    <location>
        <begin position="332"/>
        <end position="628"/>
    </location>
</feature>
<accession>A0A0E9NBW2</accession>
<dbReference type="PANTHER" id="PTHR22770">
    <property type="entry name" value="UBIQUITIN CONJUGATING ENZYME 7 INTERACTING PROTEIN-RELATED"/>
    <property type="match status" value="1"/>
</dbReference>
<dbReference type="Proteomes" id="UP000033140">
    <property type="component" value="Unassembled WGS sequence"/>
</dbReference>
<evidence type="ECO:0000256" key="8">
    <source>
        <dbReference type="SAM" id="Phobius"/>
    </source>
</evidence>
<dbReference type="InterPro" id="IPR047544">
    <property type="entry name" value="RING-HC_RBR_RNF216"/>
</dbReference>
<keyword evidence="8" id="KW-1133">Transmembrane helix</keyword>
<reference evidence="10 11" key="1">
    <citation type="journal article" date="2011" name="J. Gen. Appl. Microbiol.">
        <title>Draft genome sequencing of the enigmatic yeast Saitoella complicata.</title>
        <authorList>
            <person name="Nishida H."/>
            <person name="Hamamoto M."/>
            <person name="Sugiyama J."/>
        </authorList>
    </citation>
    <scope>NUCLEOTIDE SEQUENCE [LARGE SCALE GENOMIC DNA]</scope>
    <source>
        <strain evidence="10 11">NRRL Y-17804</strain>
    </source>
</reference>
<dbReference type="GO" id="GO:0016740">
    <property type="term" value="F:transferase activity"/>
    <property type="evidence" value="ECO:0007669"/>
    <property type="project" value="UniProtKB-KW"/>
</dbReference>
<dbReference type="PANTHER" id="PTHR22770:SF42">
    <property type="entry name" value="FINGER PROTEIN (ZIN), PUTATIVE (AFU_ORTHOLOGUE AFUA_4G03910)-RELATED"/>
    <property type="match status" value="1"/>
</dbReference>
<keyword evidence="3" id="KW-0479">Metal-binding</keyword>
<evidence type="ECO:0000256" key="5">
    <source>
        <dbReference type="ARBA" id="ARBA00022771"/>
    </source>
</evidence>
<name>A0A0E9NBW2_SAICN</name>
<dbReference type="InterPro" id="IPR044066">
    <property type="entry name" value="TRIAD_supradom"/>
</dbReference>
<dbReference type="CDD" id="cd16630">
    <property type="entry name" value="RING-HC_RBR_RNF216"/>
    <property type="match status" value="1"/>
</dbReference>
<keyword evidence="7" id="KW-0862">Zinc</keyword>
<gene>
    <name evidence="10" type="ORF">G7K_1512-t1</name>
</gene>
<evidence type="ECO:0000256" key="3">
    <source>
        <dbReference type="ARBA" id="ARBA00022723"/>
    </source>
</evidence>
<keyword evidence="8" id="KW-0812">Transmembrane</keyword>
<keyword evidence="8" id="KW-0472">Membrane</keyword>
<keyword evidence="5" id="KW-0863">Zinc-finger</keyword>
<keyword evidence="4" id="KW-0677">Repeat</keyword>
<protein>
    <recommendedName>
        <fullName evidence="9">RING-type domain-containing protein</fullName>
    </recommendedName>
</protein>
<feature type="transmembrane region" description="Helical" evidence="8">
    <location>
        <begin position="460"/>
        <end position="481"/>
    </location>
</feature>
<evidence type="ECO:0000256" key="2">
    <source>
        <dbReference type="ARBA" id="ARBA00022679"/>
    </source>
</evidence>
<dbReference type="CDD" id="cd20353">
    <property type="entry name" value="Rcat_RBR_RNF216"/>
    <property type="match status" value="1"/>
</dbReference>
<evidence type="ECO:0000256" key="7">
    <source>
        <dbReference type="ARBA" id="ARBA00022833"/>
    </source>
</evidence>
<proteinExistence type="predicted"/>
<evidence type="ECO:0000313" key="11">
    <source>
        <dbReference type="Proteomes" id="UP000033140"/>
    </source>
</evidence>
<dbReference type="SUPFAM" id="SSF57850">
    <property type="entry name" value="RING/U-box"/>
    <property type="match status" value="2"/>
</dbReference>
<evidence type="ECO:0000259" key="9">
    <source>
        <dbReference type="PROSITE" id="PS51873"/>
    </source>
</evidence>
<comment type="pathway">
    <text evidence="1">Protein modification; protein ubiquitination.</text>
</comment>
<comment type="caution">
    <text evidence="10">The sequence shown here is derived from an EMBL/GenBank/DDBJ whole genome shotgun (WGS) entry which is preliminary data.</text>
</comment>
<dbReference type="PROSITE" id="PS51873">
    <property type="entry name" value="TRIAD"/>
    <property type="match status" value="1"/>
</dbReference>
<dbReference type="InterPro" id="IPR051628">
    <property type="entry name" value="LUBAC_E3_Ligases"/>
</dbReference>
<dbReference type="Gene3D" id="1.20.120.1750">
    <property type="match status" value="1"/>
</dbReference>
<dbReference type="EMBL" id="BACD03000008">
    <property type="protein sequence ID" value="GAO47303.1"/>
    <property type="molecule type" value="Genomic_DNA"/>
</dbReference>
<evidence type="ECO:0000256" key="4">
    <source>
        <dbReference type="ARBA" id="ARBA00022737"/>
    </source>
</evidence>
<evidence type="ECO:0000256" key="6">
    <source>
        <dbReference type="ARBA" id="ARBA00022786"/>
    </source>
</evidence>
<reference evidence="10 11" key="3">
    <citation type="journal article" date="2015" name="Genome Announc.">
        <title>Draft Genome Sequence of the Archiascomycetous Yeast Saitoella complicata.</title>
        <authorList>
            <person name="Yamauchi K."/>
            <person name="Kondo S."/>
            <person name="Hamamoto M."/>
            <person name="Takahashi Y."/>
            <person name="Ogura Y."/>
            <person name="Hayashi T."/>
            <person name="Nishida H."/>
        </authorList>
    </citation>
    <scope>NUCLEOTIDE SEQUENCE [LARGE SCALE GENOMIC DNA]</scope>
    <source>
        <strain evidence="10 11">NRRL Y-17804</strain>
    </source>
</reference>
<organism evidence="10 11">
    <name type="scientific">Saitoella complicata (strain BCRC 22490 / CBS 7301 / JCM 7358 / NBRC 10748 / NRRL Y-17804)</name>
    <dbReference type="NCBI Taxonomy" id="698492"/>
    <lineage>
        <taxon>Eukaryota</taxon>
        <taxon>Fungi</taxon>
        <taxon>Dikarya</taxon>
        <taxon>Ascomycota</taxon>
        <taxon>Taphrinomycotina</taxon>
        <taxon>Taphrinomycotina incertae sedis</taxon>
        <taxon>Saitoella</taxon>
    </lineage>
</organism>
<evidence type="ECO:0000256" key="1">
    <source>
        <dbReference type="ARBA" id="ARBA00004906"/>
    </source>
</evidence>
<dbReference type="STRING" id="698492.A0A0E9NBW2"/>
<sequence>MYHLSPTNSTLTDSKAYKHNRLTWATTSSFTLRSSTTTASGSGSAVRGHMPFFSSLRRSANSSCDSHSSSCSEEKSRRIDEQLRQLQREIPDADPEYLRWSLSFYDGKLEGDADVVERVREKIMVHNRGEYTKESNATIDLRKNTLMDTLNELFPDTPVQALRDVINAAPAYTMAHALVEELLRPTSSSMTTENGKKPAIIRRRGHIPPTARFRSENYLKACEAELRREFPDIHVTSIRAVMAECNGSWTLSRERLSVLDKTRSGIWRSLVNVFTRKRARSRSNSAAAGALTCPELEAEMWDARKDEREALVVTDEQLARTLNEEEYEKKGELVECGCCFGDYAWEDLASCSDGHLFCHDCLKNTFKEGILGQGSLRGSPTVPCISLSGGDVCNAYIPWDTIDRVVDPELRRMHAESVVREQLERSGVRVVRCSFCPYAEVEEVWWSVVAAWNGMQGSELLAALALLPILVLGLAVVLLYATASVLIQCKNPAVYVRDARRKVHAKCLDIGIQIRRKRNGSRFRCQNSDCSRDSCLECGREWFPFHRCFEEEGDGLRLYVEKAMADAVKRTCPICQVSFVKSDGCNKLVCPCGYAMCYVCRQDIREESYAHFCDHFRPVPGMPCEECQKCNLYVVEDEGIAVKEAAERARKEWLVQHQNFREEIYKGAVKGDIGPPGLLDNRSDGWDMDQILEDILVQYSTPIPTTKPNKYYTKQSQHCPLAKQKRV</sequence>
<dbReference type="InterPro" id="IPR047546">
    <property type="entry name" value="Rcat_RBR_RNF216"/>
</dbReference>
<evidence type="ECO:0000313" key="10">
    <source>
        <dbReference type="EMBL" id="GAO47303.1"/>
    </source>
</evidence>
<dbReference type="AlphaFoldDB" id="A0A0E9NBW2"/>
<dbReference type="OMA" id="IQIEVFR"/>
<reference evidence="10 11" key="2">
    <citation type="journal article" date="2014" name="J. Gen. Appl. Microbiol.">
        <title>The early diverging ascomycetous budding yeast Saitoella complicata has three histone deacetylases belonging to the Clr6, Hos2, and Rpd3 lineages.</title>
        <authorList>
            <person name="Nishida H."/>
            <person name="Matsumoto T."/>
            <person name="Kondo S."/>
            <person name="Hamamoto M."/>
            <person name="Yoshikawa H."/>
        </authorList>
    </citation>
    <scope>NUCLEOTIDE SEQUENCE [LARGE SCALE GENOMIC DNA]</scope>
    <source>
        <strain evidence="10 11">NRRL Y-17804</strain>
    </source>
</reference>
<keyword evidence="2" id="KW-0808">Transferase</keyword>
<keyword evidence="11" id="KW-1185">Reference proteome</keyword>
<dbReference type="Pfam" id="PF26200">
    <property type="entry name" value="Rcat_RNF216"/>
    <property type="match status" value="1"/>
</dbReference>
<dbReference type="GO" id="GO:0008270">
    <property type="term" value="F:zinc ion binding"/>
    <property type="evidence" value="ECO:0007669"/>
    <property type="project" value="UniProtKB-KW"/>
</dbReference>